<sequence length="112" mass="12456">MLSYLLSSTSKLTSLSSFLSPEVPEGDVSINWDNNSVMSENFRYELAAIEEVELLEKRDNRFFEPIKTANGGLYDPAVTAVFKYASVDIAVNMGTVLKYSTILAMLNLGRHV</sequence>
<evidence type="ECO:0000313" key="1">
    <source>
        <dbReference type="EMBL" id="KAG1540827.1"/>
    </source>
</evidence>
<name>A0A9P6Y6V0_RHIOR</name>
<organism evidence="1 2">
    <name type="scientific">Rhizopus oryzae</name>
    <name type="common">Mucormycosis agent</name>
    <name type="synonym">Rhizopus arrhizus var. delemar</name>
    <dbReference type="NCBI Taxonomy" id="64495"/>
    <lineage>
        <taxon>Eukaryota</taxon>
        <taxon>Fungi</taxon>
        <taxon>Fungi incertae sedis</taxon>
        <taxon>Mucoromycota</taxon>
        <taxon>Mucoromycotina</taxon>
        <taxon>Mucoromycetes</taxon>
        <taxon>Mucorales</taxon>
        <taxon>Mucorineae</taxon>
        <taxon>Rhizopodaceae</taxon>
        <taxon>Rhizopus</taxon>
    </lineage>
</organism>
<evidence type="ECO:0000313" key="2">
    <source>
        <dbReference type="Proteomes" id="UP000717996"/>
    </source>
</evidence>
<reference evidence="1" key="1">
    <citation type="journal article" date="2020" name="Microb. Genom.">
        <title>Genetic diversity of clinical and environmental Mucorales isolates obtained from an investigation of mucormycosis cases among solid organ transplant recipients.</title>
        <authorList>
            <person name="Nguyen M.H."/>
            <person name="Kaul D."/>
            <person name="Muto C."/>
            <person name="Cheng S.J."/>
            <person name="Richter R.A."/>
            <person name="Bruno V.M."/>
            <person name="Liu G."/>
            <person name="Beyhan S."/>
            <person name="Sundermann A.J."/>
            <person name="Mounaud S."/>
            <person name="Pasculle A.W."/>
            <person name="Nierman W.C."/>
            <person name="Driscoll E."/>
            <person name="Cumbie R."/>
            <person name="Clancy C.J."/>
            <person name="Dupont C.L."/>
        </authorList>
    </citation>
    <scope>NUCLEOTIDE SEQUENCE</scope>
    <source>
        <strain evidence="1">GL16</strain>
    </source>
</reference>
<dbReference type="EMBL" id="JAANIT010001339">
    <property type="protein sequence ID" value="KAG1540827.1"/>
    <property type="molecule type" value="Genomic_DNA"/>
</dbReference>
<protein>
    <submittedName>
        <fullName evidence="1">Uncharacterized protein</fullName>
    </submittedName>
</protein>
<dbReference type="OrthoDB" id="2244744at2759"/>
<dbReference type="Proteomes" id="UP000717996">
    <property type="component" value="Unassembled WGS sequence"/>
</dbReference>
<comment type="caution">
    <text evidence="1">The sequence shown here is derived from an EMBL/GenBank/DDBJ whole genome shotgun (WGS) entry which is preliminary data.</text>
</comment>
<proteinExistence type="predicted"/>
<gene>
    <name evidence="1" type="ORF">G6F51_008284</name>
</gene>
<dbReference type="AlphaFoldDB" id="A0A9P6Y6V0"/>
<accession>A0A9P6Y6V0</accession>